<evidence type="ECO:0000313" key="10">
    <source>
        <dbReference type="Proteomes" id="UP001054252"/>
    </source>
</evidence>
<dbReference type="Proteomes" id="UP001054252">
    <property type="component" value="Unassembled WGS sequence"/>
</dbReference>
<dbReference type="GO" id="GO:0051539">
    <property type="term" value="F:4 iron, 4 sulfur cluster binding"/>
    <property type="evidence" value="ECO:0007669"/>
    <property type="project" value="UniProtKB-KW"/>
</dbReference>
<keyword evidence="6" id="KW-0408">Iron</keyword>
<dbReference type="PANTHER" id="PTHR10537">
    <property type="entry name" value="DNA PRIMASE LARGE SUBUNIT"/>
    <property type="match status" value="1"/>
</dbReference>
<keyword evidence="5" id="KW-0479">Metal-binding</keyword>
<reference evidence="9 10" key="1">
    <citation type="journal article" date="2021" name="Commun. Biol.">
        <title>The genome of Shorea leprosula (Dipterocarpaceae) highlights the ecological relevance of drought in aseasonal tropical rainforests.</title>
        <authorList>
            <person name="Ng K.K.S."/>
            <person name="Kobayashi M.J."/>
            <person name="Fawcett J.A."/>
            <person name="Hatakeyama M."/>
            <person name="Paape T."/>
            <person name="Ng C.H."/>
            <person name="Ang C.C."/>
            <person name="Tnah L.H."/>
            <person name="Lee C.T."/>
            <person name="Nishiyama T."/>
            <person name="Sese J."/>
            <person name="O'Brien M.J."/>
            <person name="Copetti D."/>
            <person name="Mohd Noor M.I."/>
            <person name="Ong R.C."/>
            <person name="Putra M."/>
            <person name="Sireger I.Z."/>
            <person name="Indrioko S."/>
            <person name="Kosugi Y."/>
            <person name="Izuno A."/>
            <person name="Isagi Y."/>
            <person name="Lee S.L."/>
            <person name="Shimizu K.K."/>
        </authorList>
    </citation>
    <scope>NUCLEOTIDE SEQUENCE [LARGE SCALE GENOMIC DNA]</scope>
    <source>
        <strain evidence="9">214</strain>
    </source>
</reference>
<evidence type="ECO:0000313" key="9">
    <source>
        <dbReference type="EMBL" id="GKU92800.1"/>
    </source>
</evidence>
<keyword evidence="2" id="KW-0004">4Fe-4S</keyword>
<keyword evidence="4" id="KW-0235">DNA replication</keyword>
<keyword evidence="3" id="KW-0639">Primosome</keyword>
<dbReference type="GO" id="GO:0005658">
    <property type="term" value="C:alpha DNA polymerase:primase complex"/>
    <property type="evidence" value="ECO:0007669"/>
    <property type="project" value="TreeGrafter"/>
</dbReference>
<dbReference type="InterPro" id="IPR058560">
    <property type="entry name" value="DNA_primase_C"/>
</dbReference>
<keyword evidence="10" id="KW-1185">Reference proteome</keyword>
<dbReference type="EMBL" id="BPVZ01000006">
    <property type="protein sequence ID" value="GKU92800.1"/>
    <property type="molecule type" value="Genomic_DNA"/>
</dbReference>
<evidence type="ECO:0000256" key="6">
    <source>
        <dbReference type="ARBA" id="ARBA00023004"/>
    </source>
</evidence>
<protein>
    <recommendedName>
        <fullName evidence="8">DNA primase large subunit C-terminal domain-containing protein</fullName>
    </recommendedName>
</protein>
<evidence type="ECO:0000256" key="5">
    <source>
        <dbReference type="ARBA" id="ARBA00022723"/>
    </source>
</evidence>
<sequence>MIASNVANLLLLQDYTPYACQKIISSTPGVGDHHGCPYKHFGEENLRAAIAGMRVGSRAMEGIMAKVHNRH</sequence>
<dbReference type="GO" id="GO:0006270">
    <property type="term" value="P:DNA replication initiation"/>
    <property type="evidence" value="ECO:0007669"/>
    <property type="project" value="TreeGrafter"/>
</dbReference>
<comment type="caution">
    <text evidence="9">The sequence shown here is derived from an EMBL/GenBank/DDBJ whole genome shotgun (WGS) entry which is preliminary data.</text>
</comment>
<feature type="domain" description="DNA primase large subunit C-terminal" evidence="8">
    <location>
        <begin position="14"/>
        <end position="71"/>
    </location>
</feature>
<evidence type="ECO:0000259" key="8">
    <source>
        <dbReference type="Pfam" id="PF04104"/>
    </source>
</evidence>
<proteinExistence type="predicted"/>
<evidence type="ECO:0000256" key="1">
    <source>
        <dbReference type="ARBA" id="ARBA00001966"/>
    </source>
</evidence>
<dbReference type="Pfam" id="PF04104">
    <property type="entry name" value="DNA_primase_lrg"/>
    <property type="match status" value="1"/>
</dbReference>
<keyword evidence="7" id="KW-0411">Iron-sulfur</keyword>
<gene>
    <name evidence="9" type="ORF">SLEP1_g6477</name>
</gene>
<accession>A0AAV5I694</accession>
<dbReference type="PANTHER" id="PTHR10537:SF3">
    <property type="entry name" value="DNA PRIMASE LARGE SUBUNIT"/>
    <property type="match status" value="1"/>
</dbReference>
<dbReference type="AlphaFoldDB" id="A0AAV5I694"/>
<dbReference type="InterPro" id="IPR007238">
    <property type="entry name" value="DNA_primase_lsu_euk/arc"/>
</dbReference>
<name>A0AAV5I694_9ROSI</name>
<dbReference type="GO" id="GO:0046872">
    <property type="term" value="F:metal ion binding"/>
    <property type="evidence" value="ECO:0007669"/>
    <property type="project" value="UniProtKB-KW"/>
</dbReference>
<dbReference type="GO" id="GO:0006269">
    <property type="term" value="P:DNA replication, synthesis of primer"/>
    <property type="evidence" value="ECO:0007669"/>
    <property type="project" value="UniProtKB-KW"/>
</dbReference>
<comment type="cofactor">
    <cofactor evidence="1">
        <name>[4Fe-4S] cluster</name>
        <dbReference type="ChEBI" id="CHEBI:49883"/>
    </cofactor>
</comment>
<organism evidence="9 10">
    <name type="scientific">Rubroshorea leprosula</name>
    <dbReference type="NCBI Taxonomy" id="152421"/>
    <lineage>
        <taxon>Eukaryota</taxon>
        <taxon>Viridiplantae</taxon>
        <taxon>Streptophyta</taxon>
        <taxon>Embryophyta</taxon>
        <taxon>Tracheophyta</taxon>
        <taxon>Spermatophyta</taxon>
        <taxon>Magnoliopsida</taxon>
        <taxon>eudicotyledons</taxon>
        <taxon>Gunneridae</taxon>
        <taxon>Pentapetalae</taxon>
        <taxon>rosids</taxon>
        <taxon>malvids</taxon>
        <taxon>Malvales</taxon>
        <taxon>Dipterocarpaceae</taxon>
        <taxon>Rubroshorea</taxon>
    </lineage>
</organism>
<evidence type="ECO:0000256" key="4">
    <source>
        <dbReference type="ARBA" id="ARBA00022705"/>
    </source>
</evidence>
<evidence type="ECO:0000256" key="3">
    <source>
        <dbReference type="ARBA" id="ARBA00022515"/>
    </source>
</evidence>
<evidence type="ECO:0000256" key="7">
    <source>
        <dbReference type="ARBA" id="ARBA00023014"/>
    </source>
</evidence>
<evidence type="ECO:0000256" key="2">
    <source>
        <dbReference type="ARBA" id="ARBA00022485"/>
    </source>
</evidence>